<evidence type="ECO:0000313" key="3">
    <source>
        <dbReference type="WBParaSite" id="GPUH_0002134601-mRNA-1"/>
    </source>
</evidence>
<evidence type="ECO:0000313" key="2">
    <source>
        <dbReference type="Proteomes" id="UP000271098"/>
    </source>
</evidence>
<sequence>MNMNDDETINARIRQSFETLDDVGANIERVERFLDASFSGRLALSSKYEQRSTTVPSEHPFSNENLGKCGTTWKVRFYRSLCPLQ</sequence>
<reference evidence="1 2" key="2">
    <citation type="submission" date="2018-11" db="EMBL/GenBank/DDBJ databases">
        <authorList>
            <consortium name="Pathogen Informatics"/>
        </authorList>
    </citation>
    <scope>NUCLEOTIDE SEQUENCE [LARGE SCALE GENOMIC DNA]</scope>
</reference>
<evidence type="ECO:0000313" key="1">
    <source>
        <dbReference type="EMBL" id="VDN37993.1"/>
    </source>
</evidence>
<proteinExistence type="predicted"/>
<dbReference type="AlphaFoldDB" id="A0A183EK30"/>
<keyword evidence="2" id="KW-1185">Reference proteome</keyword>
<organism evidence="3">
    <name type="scientific">Gongylonema pulchrum</name>
    <dbReference type="NCBI Taxonomy" id="637853"/>
    <lineage>
        <taxon>Eukaryota</taxon>
        <taxon>Metazoa</taxon>
        <taxon>Ecdysozoa</taxon>
        <taxon>Nematoda</taxon>
        <taxon>Chromadorea</taxon>
        <taxon>Rhabditida</taxon>
        <taxon>Spirurina</taxon>
        <taxon>Spiruromorpha</taxon>
        <taxon>Spiruroidea</taxon>
        <taxon>Gongylonematidae</taxon>
        <taxon>Gongylonema</taxon>
    </lineage>
</organism>
<gene>
    <name evidence="1" type="ORF">GPUH_LOCUS21320</name>
</gene>
<dbReference type="EMBL" id="UYRT01092318">
    <property type="protein sequence ID" value="VDN37993.1"/>
    <property type="molecule type" value="Genomic_DNA"/>
</dbReference>
<reference evidence="3" key="1">
    <citation type="submission" date="2016-06" db="UniProtKB">
        <authorList>
            <consortium name="WormBaseParasite"/>
        </authorList>
    </citation>
    <scope>IDENTIFICATION</scope>
</reference>
<name>A0A183EK30_9BILA</name>
<dbReference type="Proteomes" id="UP000271098">
    <property type="component" value="Unassembled WGS sequence"/>
</dbReference>
<dbReference type="WBParaSite" id="GPUH_0002134601-mRNA-1">
    <property type="protein sequence ID" value="GPUH_0002134601-mRNA-1"/>
    <property type="gene ID" value="GPUH_0002134601"/>
</dbReference>
<accession>A0A183EK30</accession>
<protein>
    <submittedName>
        <fullName evidence="3">t-SNARE coiled-coil homology domain-containing protein</fullName>
    </submittedName>
</protein>